<organism evidence="1">
    <name type="scientific">marine sediment metagenome</name>
    <dbReference type="NCBI Taxonomy" id="412755"/>
    <lineage>
        <taxon>unclassified sequences</taxon>
        <taxon>metagenomes</taxon>
        <taxon>ecological metagenomes</taxon>
    </lineage>
</organism>
<evidence type="ECO:0008006" key="2">
    <source>
        <dbReference type="Google" id="ProtNLM"/>
    </source>
</evidence>
<gene>
    <name evidence="1" type="ORF">LCGC14_2553930</name>
</gene>
<dbReference type="NCBIfam" id="TIGR03187">
    <property type="entry name" value="DGQHR"/>
    <property type="match status" value="1"/>
</dbReference>
<dbReference type="InterPro" id="IPR017642">
    <property type="entry name" value="DNA_S_mod_DndB"/>
</dbReference>
<dbReference type="Pfam" id="PF14072">
    <property type="entry name" value="DndB"/>
    <property type="match status" value="1"/>
</dbReference>
<proteinExistence type="predicted"/>
<dbReference type="EMBL" id="LAZR01041984">
    <property type="protein sequence ID" value="KKL10628.1"/>
    <property type="molecule type" value="Genomic_DNA"/>
</dbReference>
<name>A0A0F9DF74_9ZZZZ</name>
<reference evidence="1" key="1">
    <citation type="journal article" date="2015" name="Nature">
        <title>Complex archaea that bridge the gap between prokaryotes and eukaryotes.</title>
        <authorList>
            <person name="Spang A."/>
            <person name="Saw J.H."/>
            <person name="Jorgensen S.L."/>
            <person name="Zaremba-Niedzwiedzka K."/>
            <person name="Martijn J."/>
            <person name="Lind A.E."/>
            <person name="van Eijk R."/>
            <person name="Schleper C."/>
            <person name="Guy L."/>
            <person name="Ettema T.J."/>
        </authorList>
    </citation>
    <scope>NUCLEOTIDE SEQUENCE</scope>
</reference>
<dbReference type="CDD" id="cd16413">
    <property type="entry name" value="DGQHR_domain"/>
    <property type="match status" value="1"/>
</dbReference>
<sequence>MTSSTAILQQSQQAASEEALRTFALRFHQKRPDVNLYSTVLPLRELLGRSRPDTYRHDSRQGYQRPLTASRLRQVAAYMEQEEGVLPTSLLVCIRQPDRATFEPAGFDSGCGEPGMLTIPAGVTMWLVDGQHRLFGLERALTKGKAGWVADYPLPVTIVEGIDAYEEMRYFHVINTRQRGVPTDVVDRHLLTMREVEGPALLEREGERNYLRGRATKLCDVLNGDPASPWYGTIIMPGEKRRPHHLM</sequence>
<feature type="non-terminal residue" evidence="1">
    <location>
        <position position="247"/>
    </location>
</feature>
<dbReference type="AlphaFoldDB" id="A0A0F9DF74"/>
<protein>
    <recommendedName>
        <fullName evidence="2">DGQHR domain-containing protein</fullName>
    </recommendedName>
</protein>
<comment type="caution">
    <text evidence="1">The sequence shown here is derived from an EMBL/GenBank/DDBJ whole genome shotgun (WGS) entry which is preliminary data.</text>
</comment>
<accession>A0A0F9DF74</accession>
<evidence type="ECO:0000313" key="1">
    <source>
        <dbReference type="EMBL" id="KKL10628.1"/>
    </source>
</evidence>
<dbReference type="InterPro" id="IPR017601">
    <property type="entry name" value="DGQHR-contain_dom"/>
</dbReference>